<evidence type="ECO:0000313" key="3">
    <source>
        <dbReference type="EMBL" id="MBA9077516.1"/>
    </source>
</evidence>
<keyword evidence="1" id="KW-0812">Transmembrane</keyword>
<dbReference type="EMBL" id="JACJIQ010000007">
    <property type="protein sequence ID" value="MBA9077516.1"/>
    <property type="molecule type" value="Genomic_DNA"/>
</dbReference>
<keyword evidence="4" id="KW-1185">Reference proteome</keyword>
<organism evidence="3 4">
    <name type="scientific">Rufibacter quisquiliarum</name>
    <dbReference type="NCBI Taxonomy" id="1549639"/>
    <lineage>
        <taxon>Bacteria</taxon>
        <taxon>Pseudomonadati</taxon>
        <taxon>Bacteroidota</taxon>
        <taxon>Cytophagia</taxon>
        <taxon>Cytophagales</taxon>
        <taxon>Hymenobacteraceae</taxon>
        <taxon>Rufibacter</taxon>
    </lineage>
</organism>
<feature type="transmembrane region" description="Helical" evidence="1">
    <location>
        <begin position="172"/>
        <end position="199"/>
    </location>
</feature>
<feature type="transmembrane region" description="Helical" evidence="1">
    <location>
        <begin position="26"/>
        <end position="46"/>
    </location>
</feature>
<feature type="domain" description="VIT" evidence="2">
    <location>
        <begin position="335"/>
        <end position="467"/>
    </location>
</feature>
<keyword evidence="1" id="KW-1133">Transmembrane helix</keyword>
<proteinExistence type="predicted"/>
<evidence type="ECO:0000256" key="1">
    <source>
        <dbReference type="SAM" id="Phobius"/>
    </source>
</evidence>
<sequence length="852" mass="96266">MNFEIQSTLKATTAESPRQLLRRKPLLVAGMVLIIISFGVFLGQEWSLQHQGQGHEGIFMLNYVIAAGFLLTLLFHKMFRFRQPLAYLDYLMLFLVMGLISDFALNREITIFLPSVGWFSGWLVLVAVAMVGYSFRFLLPRVVQLVVLFLLGTGLVLFSYFALYLIPFYPLGLLGAIALGLGLHVFIPLCAVICLAVAARRMYRGDVALKRTFLAGIILPVLLSLVFLVLWQRANRHIHQILNAYQLQDRQDLPRWVVLSQQLPVSPLYARMLQTDLVYQAASEHFSPFSLPDQRFNELLRHDPLVVVATRFFDKPDLTVAERIKILESMYDARHPAQERLWSGQHLTTDHVITQAQIFPEYRLSYTEKILSVRNHHPSTWGQEEAIYTFHLPEGSVVTSLSLWINGKEEKGYLTTKSKADSAYTTIVGVEVRDPSVVHWQEGNTVSVRVFPCTPQENRRFKLGVTSPLRQKGEQLVYQNIYFDGPAAAAATETTEIRMADATAAHHLPADFKPQGSGRFARFGSYVPDWHLAFPAPALSPATFTFAGHTYQMQARPHEFEAFSPTRIYLDLNKAWSAEEVALVWAQVKEQKVYTSLHGTMVRLTAENKDDVVAQLRNYNFTLFPFHHIKEPDRALVISKSNGLSPNLQDLQESRFAADFKKIAYKQQPLRFYNLGSEVTPYVKTLKELQLLQYHEGSARDLAKLLTAKRFVRRSRRSMGENTVVLGEAGTEIIRTPATGTAAGSGTDHLMRLFAYNHLLQQIGGRYFQKDFLEESLINEAAQANVVSPLSSLVVLETKQDYERFGIEESKNSLGNASVASAGAVPEPHEWLLIFLVVAVVAWSVLKPKLLP</sequence>
<evidence type="ECO:0000313" key="4">
    <source>
        <dbReference type="Proteomes" id="UP000563094"/>
    </source>
</evidence>
<evidence type="ECO:0000259" key="2">
    <source>
        <dbReference type="PROSITE" id="PS51468"/>
    </source>
</evidence>
<feature type="transmembrane region" description="Helical" evidence="1">
    <location>
        <begin position="211"/>
        <end position="231"/>
    </location>
</feature>
<dbReference type="InterPro" id="IPR031005">
    <property type="entry name" value="Sorted_by_XrtN"/>
</dbReference>
<feature type="transmembrane region" description="Helical" evidence="1">
    <location>
        <begin position="145"/>
        <end position="166"/>
    </location>
</feature>
<reference evidence="3 4" key="1">
    <citation type="submission" date="2020-08" db="EMBL/GenBank/DDBJ databases">
        <title>Genomic Encyclopedia of Type Strains, Phase IV (KMG-IV): sequencing the most valuable type-strain genomes for metagenomic binning, comparative biology and taxonomic classification.</title>
        <authorList>
            <person name="Goeker M."/>
        </authorList>
    </citation>
    <scope>NUCLEOTIDE SEQUENCE [LARGE SCALE GENOMIC DNA]</scope>
    <source>
        <strain evidence="3 4">DSM 29854</strain>
    </source>
</reference>
<feature type="transmembrane region" description="Helical" evidence="1">
    <location>
        <begin position="111"/>
        <end position="133"/>
    </location>
</feature>
<dbReference type="NCBIfam" id="TIGR04477">
    <property type="entry name" value="sorted_by_XrtN"/>
    <property type="match status" value="1"/>
</dbReference>
<dbReference type="RefSeq" id="WP_182513028.1">
    <property type="nucleotide sequence ID" value="NZ_JACJIQ010000007.1"/>
</dbReference>
<comment type="caution">
    <text evidence="3">The sequence shown here is derived from an EMBL/GenBank/DDBJ whole genome shotgun (WGS) entry which is preliminary data.</text>
</comment>
<name>A0A839GRP5_9BACT</name>
<protein>
    <submittedName>
        <fullName evidence="3">XrtN system VIT domain protein</fullName>
    </submittedName>
</protein>
<gene>
    <name evidence="3" type="ORF">FHS90_002229</name>
</gene>
<dbReference type="InterPro" id="IPR013694">
    <property type="entry name" value="VIT"/>
</dbReference>
<feature type="transmembrane region" description="Helical" evidence="1">
    <location>
        <begin position="87"/>
        <end position="105"/>
    </location>
</feature>
<dbReference type="PROSITE" id="PS51468">
    <property type="entry name" value="VIT"/>
    <property type="match status" value="1"/>
</dbReference>
<feature type="transmembrane region" description="Helical" evidence="1">
    <location>
        <begin position="58"/>
        <end position="75"/>
    </location>
</feature>
<accession>A0A839GRP5</accession>
<dbReference type="Proteomes" id="UP000563094">
    <property type="component" value="Unassembled WGS sequence"/>
</dbReference>
<dbReference type="Pfam" id="PF08487">
    <property type="entry name" value="VIT"/>
    <property type="match status" value="1"/>
</dbReference>
<dbReference type="AlphaFoldDB" id="A0A839GRP5"/>
<keyword evidence="1" id="KW-0472">Membrane</keyword>